<dbReference type="GO" id="GO:0016829">
    <property type="term" value="F:lyase activity"/>
    <property type="evidence" value="ECO:0007669"/>
    <property type="project" value="UniProtKB-KW"/>
</dbReference>
<dbReference type="InterPro" id="IPR039556">
    <property type="entry name" value="ICL/PEPM"/>
</dbReference>
<dbReference type="PANTHER" id="PTHR42905:SF16">
    <property type="entry name" value="CARBOXYPHOSPHONOENOLPYRUVATE PHOSPHONOMUTASE-LIKE PROTEIN (AFU_ORTHOLOGUE AFUA_5G07230)"/>
    <property type="match status" value="1"/>
</dbReference>
<sequence length="270" mass="28693">MTLNTENLRGRFREMHQHGCFVIPNPWDVGSAKTLAHLGFKAIATTSAGYAWSQGQSDTQLNLSTVLEHLRQMVKATHLPVNADFESGFAVGADQVNKNVALALETGISGLSIDDSTGDRHRPIRDIGDAVDRIQAAYAATSTTKAILVGRADNFIYGNPDLDDTIARLTAYSKAGADCLYAPGLQTRDQIMAVVEAVAPKPVNIVIGSAGNFDVQELAEMGVRRVSLGGSLARVAMGSFLEASRILAEQGKFDGLAGAMSGSELNKLFA</sequence>
<dbReference type="Gene3D" id="6.10.250.2750">
    <property type="match status" value="1"/>
</dbReference>
<dbReference type="AlphaFoldDB" id="A0A8I1JM27"/>
<comment type="caution">
    <text evidence="2">The sequence shown here is derived from an EMBL/GenBank/DDBJ whole genome shotgun (WGS) entry which is preliminary data.</text>
</comment>
<accession>A0A8I1JM27</accession>
<protein>
    <submittedName>
        <fullName evidence="2">Isocitrate lyase/phosphoenolpyruvate mutase family protein</fullName>
    </submittedName>
</protein>
<dbReference type="Proteomes" id="UP000637061">
    <property type="component" value="Unassembled WGS sequence"/>
</dbReference>
<keyword evidence="2" id="KW-0670">Pyruvate</keyword>
<dbReference type="EMBL" id="JAEHTE010000014">
    <property type="protein sequence ID" value="MBI6885055.1"/>
    <property type="molecule type" value="Genomic_DNA"/>
</dbReference>
<dbReference type="RefSeq" id="WP_198747451.1">
    <property type="nucleotide sequence ID" value="NZ_JAEHTE010000014.1"/>
</dbReference>
<organism evidence="2 3">
    <name type="scientific">Pseudomonas putida</name>
    <name type="common">Arthrobacter siderocapsulatus</name>
    <dbReference type="NCBI Taxonomy" id="303"/>
    <lineage>
        <taxon>Bacteria</taxon>
        <taxon>Pseudomonadati</taxon>
        <taxon>Pseudomonadota</taxon>
        <taxon>Gammaproteobacteria</taxon>
        <taxon>Pseudomonadales</taxon>
        <taxon>Pseudomonadaceae</taxon>
        <taxon>Pseudomonas</taxon>
    </lineage>
</organism>
<dbReference type="InterPro" id="IPR040442">
    <property type="entry name" value="Pyrv_kinase-like_dom_sf"/>
</dbReference>
<keyword evidence="1" id="KW-0479">Metal-binding</keyword>
<dbReference type="Pfam" id="PF13714">
    <property type="entry name" value="PEP_mutase"/>
    <property type="match status" value="1"/>
</dbReference>
<dbReference type="GO" id="GO:0046872">
    <property type="term" value="F:metal ion binding"/>
    <property type="evidence" value="ECO:0007669"/>
    <property type="project" value="UniProtKB-KW"/>
</dbReference>
<proteinExistence type="predicted"/>
<evidence type="ECO:0000313" key="3">
    <source>
        <dbReference type="Proteomes" id="UP000637061"/>
    </source>
</evidence>
<dbReference type="PANTHER" id="PTHR42905">
    <property type="entry name" value="PHOSPHOENOLPYRUVATE CARBOXYLASE"/>
    <property type="match status" value="1"/>
</dbReference>
<dbReference type="SUPFAM" id="SSF51621">
    <property type="entry name" value="Phosphoenolpyruvate/pyruvate domain"/>
    <property type="match status" value="1"/>
</dbReference>
<dbReference type="InterPro" id="IPR015813">
    <property type="entry name" value="Pyrv/PenolPyrv_kinase-like_dom"/>
</dbReference>
<reference evidence="2" key="1">
    <citation type="submission" date="2020-12" db="EMBL/GenBank/DDBJ databases">
        <title>Enhanced detection system for hospital associated transmission using whole genome sequencing surveillance.</title>
        <authorList>
            <person name="Harrison L.H."/>
            <person name="Van Tyne D."/>
            <person name="Marsh J.W."/>
            <person name="Griffith M.P."/>
            <person name="Snyder D.J."/>
            <person name="Cooper V.S."/>
            <person name="Mustapha M."/>
        </authorList>
    </citation>
    <scope>NUCLEOTIDE SEQUENCE</scope>
    <source>
        <strain evidence="2">PSB00042</strain>
    </source>
</reference>
<keyword evidence="2" id="KW-0456">Lyase</keyword>
<evidence type="ECO:0000313" key="2">
    <source>
        <dbReference type="EMBL" id="MBI6885055.1"/>
    </source>
</evidence>
<name>A0A8I1JM27_PSEPU</name>
<gene>
    <name evidence="2" type="ORF">JEU22_14160</name>
</gene>
<dbReference type="CDD" id="cd00377">
    <property type="entry name" value="ICL_PEPM"/>
    <property type="match status" value="1"/>
</dbReference>
<dbReference type="Gene3D" id="3.20.20.60">
    <property type="entry name" value="Phosphoenolpyruvate-binding domains"/>
    <property type="match status" value="1"/>
</dbReference>
<evidence type="ECO:0000256" key="1">
    <source>
        <dbReference type="ARBA" id="ARBA00022723"/>
    </source>
</evidence>